<evidence type="ECO:0000313" key="3">
    <source>
        <dbReference type="Proteomes" id="UP000224634"/>
    </source>
</evidence>
<dbReference type="Proteomes" id="UP000224634">
    <property type="component" value="Unassembled WGS sequence"/>
</dbReference>
<keyword evidence="3" id="KW-1185">Reference proteome</keyword>
<dbReference type="EMBL" id="PDNA01000019">
    <property type="protein sequence ID" value="PGH23866.1"/>
    <property type="molecule type" value="Genomic_DNA"/>
</dbReference>
<feature type="region of interest" description="Disordered" evidence="1">
    <location>
        <begin position="71"/>
        <end position="107"/>
    </location>
</feature>
<accession>A0A2B7YQB1</accession>
<evidence type="ECO:0000256" key="1">
    <source>
        <dbReference type="SAM" id="MobiDB-lite"/>
    </source>
</evidence>
<reference evidence="2 3" key="1">
    <citation type="submission" date="2017-10" db="EMBL/GenBank/DDBJ databases">
        <title>Comparative genomics in systemic dimorphic fungi from Ajellomycetaceae.</title>
        <authorList>
            <person name="Munoz J.F."/>
            <person name="Mcewen J.G."/>
            <person name="Clay O.K."/>
            <person name="Cuomo C.A."/>
        </authorList>
    </citation>
    <scope>NUCLEOTIDE SEQUENCE [LARGE SCALE GENOMIC DNA]</scope>
    <source>
        <strain evidence="2 3">UAMH7299</strain>
    </source>
</reference>
<feature type="compositionally biased region" description="Basic and acidic residues" evidence="1">
    <location>
        <begin position="82"/>
        <end position="95"/>
    </location>
</feature>
<organism evidence="2 3">
    <name type="scientific">Polytolypa hystricis (strain UAMH7299)</name>
    <dbReference type="NCBI Taxonomy" id="1447883"/>
    <lineage>
        <taxon>Eukaryota</taxon>
        <taxon>Fungi</taxon>
        <taxon>Dikarya</taxon>
        <taxon>Ascomycota</taxon>
        <taxon>Pezizomycotina</taxon>
        <taxon>Eurotiomycetes</taxon>
        <taxon>Eurotiomycetidae</taxon>
        <taxon>Onygenales</taxon>
        <taxon>Onygenales incertae sedis</taxon>
        <taxon>Polytolypa</taxon>
    </lineage>
</organism>
<gene>
    <name evidence="2" type="ORF">AJ80_02115</name>
</gene>
<proteinExistence type="predicted"/>
<comment type="caution">
    <text evidence="2">The sequence shown here is derived from an EMBL/GenBank/DDBJ whole genome shotgun (WGS) entry which is preliminary data.</text>
</comment>
<evidence type="ECO:0000313" key="2">
    <source>
        <dbReference type="EMBL" id="PGH23866.1"/>
    </source>
</evidence>
<sequence>MGWNGQSVTKARAVSEDRETGDFCGTGPSGRAKVKKYGFFCGYGEKADACLVSVIDAEVLKIEHGGKTDVGGKNQLGVDEVEVGRENEREAKTDSSEGQPSRVAASGKWRGWASRSLSISLQHTREGTHPTYRGALAVRVICAVHPLLQDTRLMNRKFHYQSGAWQKWN</sequence>
<protein>
    <submittedName>
        <fullName evidence="2">Uncharacterized protein</fullName>
    </submittedName>
</protein>
<dbReference type="AlphaFoldDB" id="A0A2B7YQB1"/>
<name>A0A2B7YQB1_POLH7</name>